<sequence>MVLRRPLVSVAGSLQELSDADTLTGQTVGVMLYQTQGLHVAGTGHLPMGWVVPYAMVLDQVRYWLATAGTGNSATAELRKNGTAVGNVISGTSGTPSTAPTYLTPGATLAAGDRIYVVQTAVNTTTLGTGLAADLIGHRI</sequence>
<organism evidence="1 2">
    <name type="scientific">Nocardia wallacei</name>
    <dbReference type="NCBI Taxonomy" id="480035"/>
    <lineage>
        <taxon>Bacteria</taxon>
        <taxon>Bacillati</taxon>
        <taxon>Actinomycetota</taxon>
        <taxon>Actinomycetes</taxon>
        <taxon>Mycobacteriales</taxon>
        <taxon>Nocardiaceae</taxon>
        <taxon>Nocardia</taxon>
    </lineage>
</organism>
<dbReference type="Proteomes" id="UP000516173">
    <property type="component" value="Chromosome"/>
</dbReference>
<dbReference type="EMBL" id="AP023396">
    <property type="protein sequence ID" value="BCK58406.1"/>
    <property type="molecule type" value="Genomic_DNA"/>
</dbReference>
<accession>A0A7G1KV27</accession>
<evidence type="ECO:0000313" key="2">
    <source>
        <dbReference type="Proteomes" id="UP000516173"/>
    </source>
</evidence>
<proteinExistence type="predicted"/>
<gene>
    <name evidence="1" type="ORF">NWFMUON74_61780</name>
</gene>
<name>A0A7G1KV27_9NOCA</name>
<dbReference type="RefSeq" id="WP_187685160.1">
    <property type="nucleotide sequence ID" value="NZ_AP023396.1"/>
</dbReference>
<dbReference type="KEGG" id="nwl:NWFMUON74_61780"/>
<reference evidence="1 2" key="1">
    <citation type="submission" date="2020-08" db="EMBL/GenBank/DDBJ databases">
        <title>Genome Sequencing of Nocardia wallacei strain FMUON74 and assembly.</title>
        <authorList>
            <person name="Toyokawa M."/>
            <person name="Uesaka K."/>
        </authorList>
    </citation>
    <scope>NUCLEOTIDE SEQUENCE [LARGE SCALE GENOMIC DNA]</scope>
    <source>
        <strain evidence="1 2">FMUON74</strain>
    </source>
</reference>
<dbReference type="GeneID" id="80350586"/>
<protein>
    <submittedName>
        <fullName evidence="1">Uncharacterized protein</fullName>
    </submittedName>
</protein>
<keyword evidence="2" id="KW-1185">Reference proteome</keyword>
<dbReference type="AlphaFoldDB" id="A0A7G1KV27"/>
<evidence type="ECO:0000313" key="1">
    <source>
        <dbReference type="EMBL" id="BCK58406.1"/>
    </source>
</evidence>